<evidence type="ECO:0000256" key="1">
    <source>
        <dbReference type="ARBA" id="ARBA00022679"/>
    </source>
</evidence>
<comment type="caution">
    <text evidence="4">The sequence shown here is derived from an EMBL/GenBank/DDBJ whole genome shotgun (WGS) entry which is preliminary data.</text>
</comment>
<evidence type="ECO:0000259" key="3">
    <source>
        <dbReference type="PROSITE" id="PS51186"/>
    </source>
</evidence>
<dbReference type="InterPro" id="IPR050832">
    <property type="entry name" value="Bact_Acetyltransf"/>
</dbReference>
<keyword evidence="2" id="KW-0012">Acyltransferase</keyword>
<evidence type="ECO:0000256" key="2">
    <source>
        <dbReference type="ARBA" id="ARBA00023315"/>
    </source>
</evidence>
<dbReference type="PROSITE" id="PS51186">
    <property type="entry name" value="GNAT"/>
    <property type="match status" value="1"/>
</dbReference>
<gene>
    <name evidence="4" type="ORF">SDC9_199981</name>
</gene>
<dbReference type="CDD" id="cd04301">
    <property type="entry name" value="NAT_SF"/>
    <property type="match status" value="1"/>
</dbReference>
<organism evidence="4">
    <name type="scientific">bioreactor metagenome</name>
    <dbReference type="NCBI Taxonomy" id="1076179"/>
    <lineage>
        <taxon>unclassified sequences</taxon>
        <taxon>metagenomes</taxon>
        <taxon>ecological metagenomes</taxon>
    </lineage>
</organism>
<feature type="domain" description="N-acetyltransferase" evidence="3">
    <location>
        <begin position="8"/>
        <end position="172"/>
    </location>
</feature>
<keyword evidence="1" id="KW-0808">Transferase</keyword>
<name>A0A645ILY1_9ZZZZ</name>
<reference evidence="4" key="1">
    <citation type="submission" date="2019-08" db="EMBL/GenBank/DDBJ databases">
        <authorList>
            <person name="Kucharzyk K."/>
            <person name="Murdoch R.W."/>
            <person name="Higgins S."/>
            <person name="Loffler F."/>
        </authorList>
    </citation>
    <scope>NUCLEOTIDE SEQUENCE</scope>
</reference>
<dbReference type="GO" id="GO:0016747">
    <property type="term" value="F:acyltransferase activity, transferring groups other than amino-acyl groups"/>
    <property type="evidence" value="ECO:0007669"/>
    <property type="project" value="InterPro"/>
</dbReference>
<dbReference type="PANTHER" id="PTHR43877">
    <property type="entry name" value="AMINOALKYLPHOSPHONATE N-ACETYLTRANSFERASE-RELATED-RELATED"/>
    <property type="match status" value="1"/>
</dbReference>
<protein>
    <recommendedName>
        <fullName evidence="3">N-acetyltransferase domain-containing protein</fullName>
    </recommendedName>
</protein>
<evidence type="ECO:0000313" key="4">
    <source>
        <dbReference type="EMBL" id="MPN52325.1"/>
    </source>
</evidence>
<dbReference type="AlphaFoldDB" id="A0A645ILY1"/>
<dbReference type="InterPro" id="IPR000182">
    <property type="entry name" value="GNAT_dom"/>
</dbReference>
<dbReference type="SUPFAM" id="SSF55729">
    <property type="entry name" value="Acyl-CoA N-acyltransferases (Nat)"/>
    <property type="match status" value="1"/>
</dbReference>
<dbReference type="Pfam" id="PF00583">
    <property type="entry name" value="Acetyltransf_1"/>
    <property type="match status" value="1"/>
</dbReference>
<proteinExistence type="predicted"/>
<dbReference type="EMBL" id="VSSQ01118323">
    <property type="protein sequence ID" value="MPN52325.1"/>
    <property type="molecule type" value="Genomic_DNA"/>
</dbReference>
<sequence>MIGAGGAIVFSLATQNDLPEIIELFRAAIRRMDELGIPQWDEIYPSVDVLSEDVASGRMEVGRSEGKIAVAFLLEECVEGEYEAADWRYPEPRFVVLHRLCVHPAFQGRGIARQAMDYIEQSVRARGIRAIRLDAFSLNPTALRLYESRGFEKAGEIQFRKGLFYLYERLLPQQSVLPDDGGRL</sequence>
<dbReference type="InterPro" id="IPR016181">
    <property type="entry name" value="Acyl_CoA_acyltransferase"/>
</dbReference>
<accession>A0A645ILY1</accession>
<dbReference type="Gene3D" id="3.40.630.30">
    <property type="match status" value="1"/>
</dbReference>